<reference evidence="2 3" key="1">
    <citation type="submission" date="2017-04" db="EMBL/GenBank/DDBJ databases">
        <title>Genomic insights into metabolism of Thermodesulfobium acidiphilum.</title>
        <authorList>
            <person name="Toshchakov S.V."/>
            <person name="Frolov E.N."/>
            <person name="Kublanov I.V."/>
            <person name="Samarov N.I."/>
            <person name="Novikov A."/>
            <person name="Lebedinsky A.V."/>
            <person name="Bonch-Osmolovskaya E.A."/>
            <person name="Chernyh N.A."/>
        </authorList>
    </citation>
    <scope>NUCLEOTIDE SEQUENCE [LARGE SCALE GENOMIC DNA]</scope>
    <source>
        <strain evidence="2 3">3127-1</strain>
    </source>
</reference>
<keyword evidence="1" id="KW-1133">Transmembrane helix</keyword>
<evidence type="ECO:0000313" key="2">
    <source>
        <dbReference type="EMBL" id="AWB09766.1"/>
    </source>
</evidence>
<dbReference type="OrthoDB" id="9798386at2"/>
<keyword evidence="1" id="KW-0812">Transmembrane</keyword>
<accession>A0A2R4VZ92</accession>
<evidence type="ECO:0000256" key="1">
    <source>
        <dbReference type="SAM" id="Phobius"/>
    </source>
</evidence>
<feature type="transmembrane region" description="Helical" evidence="1">
    <location>
        <begin position="268"/>
        <end position="298"/>
    </location>
</feature>
<evidence type="ECO:0000313" key="3">
    <source>
        <dbReference type="Proteomes" id="UP000244792"/>
    </source>
</evidence>
<dbReference type="RefSeq" id="WP_108308510.1">
    <property type="nucleotide sequence ID" value="NZ_CP020921.1"/>
</dbReference>
<dbReference type="EMBL" id="CP020921">
    <property type="protein sequence ID" value="AWB09766.1"/>
    <property type="molecule type" value="Genomic_DNA"/>
</dbReference>
<gene>
    <name evidence="2" type="ORF">TDSAC_0390</name>
</gene>
<feature type="transmembrane region" description="Helical" evidence="1">
    <location>
        <begin position="228"/>
        <end position="248"/>
    </location>
</feature>
<dbReference type="AlphaFoldDB" id="A0A2R4VZ92"/>
<sequence>MKVSLNNNGNSKQIGSIEVKNFFKIIYIYIFTAVPIIFYLWIILRFTVNMPWWDDYDAVLNWINRFISHQNNFNYLISMLFEQHNEHRILFDRIFILFNYYVFGSINFIFLNYIGYLGLFAIFGLMLWLSVKNGVSGIYLLPIPFLTFSLCQYELISFAMASMQQYWQLFFCLIAIILITKNEDIKTSYLVLSLLFSIIASFTGAGGLIVFPTTLIYLIIYKRGIKNIIIWLSISILTFIFYFVILQYHQTAIGIASHQFVVEHPLKYIAYIFCFIGNIAGDKITSFILGLLLFLSILFLGSKFYKKNTALILISFFIIATAAAAGLSRVSMGVVEATSSRYTIYSSILLACLYILLIGRIKSILYKRNIFIISSLIAISIFLCWVPKGIASLENKEVLLKSSLVYPSEQRAIKILENSFKLGTFMPIAQIYKFLPSYYAFAIDLNQPTSYTIESITLNNTKPLYNLSQNPTPPTDINLTKNDKNDIIQISGWAVDSVAKNADRGVIAVIDNKYFYPLGSGVQRPDVSKAFNNSNYEYSGFSGSIPLNELSYGKHILTLRIINYDETGYYESKPIELNIEK</sequence>
<feature type="transmembrane region" description="Helical" evidence="1">
    <location>
        <begin position="113"/>
        <end position="131"/>
    </location>
</feature>
<dbReference type="KEGG" id="taci:TDSAC_0390"/>
<dbReference type="Proteomes" id="UP000244792">
    <property type="component" value="Chromosome"/>
</dbReference>
<proteinExistence type="predicted"/>
<keyword evidence="3" id="KW-1185">Reference proteome</keyword>
<evidence type="ECO:0008006" key="4">
    <source>
        <dbReference type="Google" id="ProtNLM"/>
    </source>
</evidence>
<feature type="transmembrane region" description="Helical" evidence="1">
    <location>
        <begin position="21"/>
        <end position="44"/>
    </location>
</feature>
<protein>
    <recommendedName>
        <fullName evidence="4">Glucosyl transferase GtrII</fullName>
    </recommendedName>
</protein>
<name>A0A2R4VZ92_THEAF</name>
<feature type="transmembrane region" description="Helical" evidence="1">
    <location>
        <begin position="188"/>
        <end position="221"/>
    </location>
</feature>
<organism evidence="2 3">
    <name type="scientific">Thermodesulfobium acidiphilum</name>
    <dbReference type="NCBI Taxonomy" id="1794699"/>
    <lineage>
        <taxon>Bacteria</taxon>
        <taxon>Pseudomonadati</taxon>
        <taxon>Thermodesulfobiota</taxon>
        <taxon>Thermodesulfobiia</taxon>
        <taxon>Thermodesulfobiales</taxon>
        <taxon>Thermodesulfobiaceae</taxon>
        <taxon>Thermodesulfobium</taxon>
    </lineage>
</organism>
<feature type="transmembrane region" description="Helical" evidence="1">
    <location>
        <begin position="342"/>
        <end position="358"/>
    </location>
</feature>
<feature type="transmembrane region" description="Helical" evidence="1">
    <location>
        <begin position="310"/>
        <end position="330"/>
    </location>
</feature>
<feature type="transmembrane region" description="Helical" evidence="1">
    <location>
        <begin position="137"/>
        <end position="159"/>
    </location>
</feature>
<feature type="transmembrane region" description="Helical" evidence="1">
    <location>
        <begin position="370"/>
        <end position="390"/>
    </location>
</feature>
<keyword evidence="1" id="KW-0472">Membrane</keyword>